<dbReference type="InterPro" id="IPR000719">
    <property type="entry name" value="Prot_kinase_dom"/>
</dbReference>
<dbReference type="EMBL" id="CAMPGE010012246">
    <property type="protein sequence ID" value="CAI2371027.1"/>
    <property type="molecule type" value="Genomic_DNA"/>
</dbReference>
<feature type="compositionally biased region" description="Basic residues" evidence="2">
    <location>
        <begin position="313"/>
        <end position="330"/>
    </location>
</feature>
<gene>
    <name evidence="4" type="ORF">ECRASSUSDP1_LOCUS12347</name>
</gene>
<dbReference type="GO" id="GO:0004672">
    <property type="term" value="F:protein kinase activity"/>
    <property type="evidence" value="ECO:0007669"/>
    <property type="project" value="InterPro"/>
</dbReference>
<dbReference type="Gene3D" id="1.10.510.10">
    <property type="entry name" value="Transferase(Phosphotransferase) domain 1"/>
    <property type="match status" value="1"/>
</dbReference>
<dbReference type="PANTHER" id="PTHR48014:SF21">
    <property type="entry name" value="SERINE_THREONINE-PROTEIN KINASE FRAY2"/>
    <property type="match status" value="1"/>
</dbReference>
<dbReference type="PANTHER" id="PTHR48014">
    <property type="entry name" value="SERINE/THREONINE-PROTEIN KINASE FRAY2"/>
    <property type="match status" value="1"/>
</dbReference>
<proteinExistence type="inferred from homology"/>
<dbReference type="GO" id="GO:0043539">
    <property type="term" value="F:protein serine/threonine kinase activator activity"/>
    <property type="evidence" value="ECO:0007669"/>
    <property type="project" value="InterPro"/>
</dbReference>
<dbReference type="Proteomes" id="UP001295684">
    <property type="component" value="Unassembled WGS sequence"/>
</dbReference>
<feature type="compositionally biased region" description="Basic and acidic residues" evidence="2">
    <location>
        <begin position="350"/>
        <end position="360"/>
    </location>
</feature>
<dbReference type="SUPFAM" id="SSF56112">
    <property type="entry name" value="Protein kinase-like (PK-like)"/>
    <property type="match status" value="1"/>
</dbReference>
<feature type="domain" description="Protein kinase" evidence="3">
    <location>
        <begin position="13"/>
        <end position="272"/>
    </location>
</feature>
<comment type="similarity">
    <text evidence="1">Belongs to the protein kinase superfamily. STE Ser/Thr protein kinase family. STE20 subfamily.</text>
</comment>
<sequence>MESAEWPSRIRHYSLNYPIGQGACGLVWSATVTDGVYEDREVALKIINFDKFDNLNIDEIKKEINIMSEYSHENLISSYVSFIDKSEMVIVMPLIDAGSCADIIKETFSKGIEDESIIAAIIKSVLLGLDYLHKNNEMHRDIKAGNVFIKRDGSIYLGDFGVAASLKTGEKRKTLAGSPCWMAPEVIEQFKGYDFSADIWSLGITAIELAEGKAPYVEMSAMKILLAILNSDPPSISDSHFSKEFKDFVDCCLQKDASKRWSAEKLLKHKFINKACDPEYLETELLSKLQDLKERIPESLRIQGEEFLEERKRREKKKKSKKKKTSKKGKKDGDSKGGPWDFGSGSYSDAKAKAKLKGEEYDADSYAKVPESTYEKPSNYKDDMDDFGLDSGED</sequence>
<evidence type="ECO:0000259" key="3">
    <source>
        <dbReference type="PROSITE" id="PS50011"/>
    </source>
</evidence>
<evidence type="ECO:0000313" key="4">
    <source>
        <dbReference type="EMBL" id="CAI2371027.1"/>
    </source>
</evidence>
<dbReference type="SMART" id="SM00220">
    <property type="entry name" value="S_TKc"/>
    <property type="match status" value="1"/>
</dbReference>
<accession>A0AAD1ULM9</accession>
<feature type="compositionally biased region" description="Acidic residues" evidence="2">
    <location>
        <begin position="383"/>
        <end position="394"/>
    </location>
</feature>
<dbReference type="PROSITE" id="PS50011">
    <property type="entry name" value="PROTEIN_KINASE_DOM"/>
    <property type="match status" value="1"/>
</dbReference>
<keyword evidence="5" id="KW-1185">Reference proteome</keyword>
<name>A0AAD1ULM9_EUPCR</name>
<evidence type="ECO:0000256" key="2">
    <source>
        <dbReference type="SAM" id="MobiDB-lite"/>
    </source>
</evidence>
<dbReference type="InterPro" id="IPR047173">
    <property type="entry name" value="STRAD_A/B-like"/>
</dbReference>
<feature type="region of interest" description="Disordered" evidence="2">
    <location>
        <begin position="310"/>
        <end position="394"/>
    </location>
</feature>
<dbReference type="Gene3D" id="3.30.200.20">
    <property type="entry name" value="Phosphorylase Kinase, domain 1"/>
    <property type="match status" value="1"/>
</dbReference>
<evidence type="ECO:0000313" key="5">
    <source>
        <dbReference type="Proteomes" id="UP001295684"/>
    </source>
</evidence>
<comment type="caution">
    <text evidence="4">The sequence shown here is derived from an EMBL/GenBank/DDBJ whole genome shotgun (WGS) entry which is preliminary data.</text>
</comment>
<reference evidence="4" key="1">
    <citation type="submission" date="2023-07" db="EMBL/GenBank/DDBJ databases">
        <authorList>
            <consortium name="AG Swart"/>
            <person name="Singh M."/>
            <person name="Singh A."/>
            <person name="Seah K."/>
            <person name="Emmerich C."/>
        </authorList>
    </citation>
    <scope>NUCLEOTIDE SEQUENCE</scope>
    <source>
        <strain evidence="4">DP1</strain>
    </source>
</reference>
<evidence type="ECO:0000256" key="1">
    <source>
        <dbReference type="ARBA" id="ARBA00008874"/>
    </source>
</evidence>
<protein>
    <recommendedName>
        <fullName evidence="3">Protein kinase domain-containing protein</fullName>
    </recommendedName>
</protein>
<organism evidence="4 5">
    <name type="scientific">Euplotes crassus</name>
    <dbReference type="NCBI Taxonomy" id="5936"/>
    <lineage>
        <taxon>Eukaryota</taxon>
        <taxon>Sar</taxon>
        <taxon>Alveolata</taxon>
        <taxon>Ciliophora</taxon>
        <taxon>Intramacronucleata</taxon>
        <taxon>Spirotrichea</taxon>
        <taxon>Hypotrichia</taxon>
        <taxon>Euplotida</taxon>
        <taxon>Euplotidae</taxon>
        <taxon>Moneuplotes</taxon>
    </lineage>
</organism>
<dbReference type="InterPro" id="IPR011009">
    <property type="entry name" value="Kinase-like_dom_sf"/>
</dbReference>
<dbReference type="AlphaFoldDB" id="A0AAD1ULM9"/>
<dbReference type="GO" id="GO:0005524">
    <property type="term" value="F:ATP binding"/>
    <property type="evidence" value="ECO:0007669"/>
    <property type="project" value="InterPro"/>
</dbReference>
<dbReference type="Pfam" id="PF00069">
    <property type="entry name" value="Pkinase"/>
    <property type="match status" value="1"/>
</dbReference>